<dbReference type="Proteomes" id="UP000184480">
    <property type="component" value="Unassembled WGS sequence"/>
</dbReference>
<accession>A0A1M5HHU6</accession>
<organism evidence="1 2">
    <name type="scientific">Dysgonomonas macrotermitis</name>
    <dbReference type="NCBI Taxonomy" id="1346286"/>
    <lineage>
        <taxon>Bacteria</taxon>
        <taxon>Pseudomonadati</taxon>
        <taxon>Bacteroidota</taxon>
        <taxon>Bacteroidia</taxon>
        <taxon>Bacteroidales</taxon>
        <taxon>Dysgonomonadaceae</taxon>
        <taxon>Dysgonomonas</taxon>
    </lineage>
</organism>
<dbReference type="EMBL" id="FQUC01000016">
    <property type="protein sequence ID" value="SHG15515.1"/>
    <property type="molecule type" value="Genomic_DNA"/>
</dbReference>
<gene>
    <name evidence="1" type="ORF">SAMN05444362_11670</name>
</gene>
<name>A0A1M5HHU6_9BACT</name>
<protein>
    <submittedName>
        <fullName evidence="1">Uncharacterized protein</fullName>
    </submittedName>
</protein>
<dbReference type="AlphaFoldDB" id="A0A1M5HHU6"/>
<sequence>MKKYTLFAFLLISIGTLYCCKPKTQEQQQQDTAQLAADKSVKTLSALYYNYLPETTSPILPQDIQKQIPDFNKERKGILDGSITDTTRIRRLKEQIALLKESPEKESIDARIVLTINYSDGSSDNLTLSGKYADRIFLNGVQQEANNRLIFFVKNYIGYYPWFIGDDMAQMPELRDTSFMKEPFIRSEYYKQYQEILSKR</sequence>
<proteinExistence type="predicted"/>
<dbReference type="RefSeq" id="WP_062183056.1">
    <property type="nucleotide sequence ID" value="NZ_BBXL01000019.1"/>
</dbReference>
<evidence type="ECO:0000313" key="2">
    <source>
        <dbReference type="Proteomes" id="UP000184480"/>
    </source>
</evidence>
<evidence type="ECO:0000313" key="1">
    <source>
        <dbReference type="EMBL" id="SHG15515.1"/>
    </source>
</evidence>
<keyword evidence="2" id="KW-1185">Reference proteome</keyword>
<dbReference type="OrthoDB" id="996475at2"/>
<reference evidence="2" key="1">
    <citation type="submission" date="2016-11" db="EMBL/GenBank/DDBJ databases">
        <authorList>
            <person name="Varghese N."/>
            <person name="Submissions S."/>
        </authorList>
    </citation>
    <scope>NUCLEOTIDE SEQUENCE [LARGE SCALE GENOMIC DNA]</scope>
    <source>
        <strain evidence="2">DSM 27370</strain>
    </source>
</reference>